<dbReference type="RefSeq" id="WP_106760870.1">
    <property type="nucleotide sequence ID" value="NZ_PXNP01000009.1"/>
</dbReference>
<dbReference type="Pfam" id="PF10400">
    <property type="entry name" value="Vir_act_alpha_C"/>
    <property type="match status" value="1"/>
</dbReference>
<dbReference type="InterPro" id="IPR018309">
    <property type="entry name" value="Tscrpt_reg_PadR_C"/>
</dbReference>
<dbReference type="InterPro" id="IPR036388">
    <property type="entry name" value="WH-like_DNA-bd_sf"/>
</dbReference>
<dbReference type="Proteomes" id="UP000239866">
    <property type="component" value="Unassembled WGS sequence"/>
</dbReference>
<reference evidence="3 4" key="1">
    <citation type="submission" date="2018-03" db="EMBL/GenBank/DDBJ databases">
        <title>Marinobacter brunus sp. nov., a marine bacterium of Gamma-proteobacteria isolated from the surface seawater of the South China Sea.</title>
        <authorList>
            <person name="Cheng H."/>
            <person name="Wu Y.-H."/>
            <person name="Xamxidin M."/>
            <person name="Xu X.-W."/>
        </authorList>
    </citation>
    <scope>NUCLEOTIDE SEQUENCE [LARGE SCALE GENOMIC DNA]</scope>
    <source>
        <strain evidence="3 4">NH169-3</strain>
    </source>
</reference>
<evidence type="ECO:0000313" key="3">
    <source>
        <dbReference type="EMBL" id="PSF13296.1"/>
    </source>
</evidence>
<protein>
    <recommendedName>
        <fullName evidence="5">PadR family transcriptional regulator</fullName>
    </recommendedName>
</protein>
<organism evidence="3 4">
    <name type="scientific">Marinobacter fuscus</name>
    <dbReference type="NCBI Taxonomy" id="2109942"/>
    <lineage>
        <taxon>Bacteria</taxon>
        <taxon>Pseudomonadati</taxon>
        <taxon>Pseudomonadota</taxon>
        <taxon>Gammaproteobacteria</taxon>
        <taxon>Pseudomonadales</taxon>
        <taxon>Marinobacteraceae</taxon>
        <taxon>Marinobacter</taxon>
    </lineage>
</organism>
<evidence type="ECO:0008006" key="5">
    <source>
        <dbReference type="Google" id="ProtNLM"/>
    </source>
</evidence>
<dbReference type="Pfam" id="PF03551">
    <property type="entry name" value="PadR"/>
    <property type="match status" value="1"/>
</dbReference>
<keyword evidence="4" id="KW-1185">Reference proteome</keyword>
<sequence length="187" mass="21733">MIFNTTTYLVLGILLREPKSGYDIVKELASFRPAKSSQIYPILAKLEANGFVDCTQVQQDGKPNKKVYSVTSTGKAKLEAWLDTEPEPPVIRDDFLSMVYSVWIKEPETLERLIKDRKTYMEQRLDFFTEKLAVMEASFPADIHNFYSWRHCTRLLYSRRIAMTAQEIEWCNDVLKDHALARRTTEA</sequence>
<dbReference type="PANTHER" id="PTHR43252:SF4">
    <property type="entry name" value="TRANSCRIPTIONAL REGULATORY PROTEIN"/>
    <property type="match status" value="1"/>
</dbReference>
<evidence type="ECO:0000259" key="2">
    <source>
        <dbReference type="Pfam" id="PF10400"/>
    </source>
</evidence>
<feature type="domain" description="Transcription regulator PadR N-terminal" evidence="1">
    <location>
        <begin position="10"/>
        <end position="79"/>
    </location>
</feature>
<accession>A0A2T1KT60</accession>
<dbReference type="OrthoDB" id="3186544at2"/>
<dbReference type="PANTHER" id="PTHR43252">
    <property type="entry name" value="TRANSCRIPTIONAL REGULATOR YQJI"/>
    <property type="match status" value="1"/>
</dbReference>
<gene>
    <name evidence="3" type="ORF">C7H09_01395</name>
</gene>
<dbReference type="Gene3D" id="6.10.140.190">
    <property type="match status" value="1"/>
</dbReference>
<name>A0A2T1KT60_9GAMM</name>
<proteinExistence type="predicted"/>
<dbReference type="InterPro" id="IPR036390">
    <property type="entry name" value="WH_DNA-bd_sf"/>
</dbReference>
<comment type="caution">
    <text evidence="3">The sequence shown here is derived from an EMBL/GenBank/DDBJ whole genome shotgun (WGS) entry which is preliminary data.</text>
</comment>
<dbReference type="EMBL" id="PXNP01000009">
    <property type="protein sequence ID" value="PSF13296.1"/>
    <property type="molecule type" value="Genomic_DNA"/>
</dbReference>
<dbReference type="SUPFAM" id="SSF46785">
    <property type="entry name" value="Winged helix' DNA-binding domain"/>
    <property type="match status" value="1"/>
</dbReference>
<feature type="domain" description="Transcription regulator PadR C-terminal" evidence="2">
    <location>
        <begin position="91"/>
        <end position="176"/>
    </location>
</feature>
<dbReference type="InterPro" id="IPR005149">
    <property type="entry name" value="Tscrpt_reg_PadR_N"/>
</dbReference>
<dbReference type="AlphaFoldDB" id="A0A2T1KT60"/>
<evidence type="ECO:0000313" key="4">
    <source>
        <dbReference type="Proteomes" id="UP000239866"/>
    </source>
</evidence>
<evidence type="ECO:0000259" key="1">
    <source>
        <dbReference type="Pfam" id="PF03551"/>
    </source>
</evidence>
<dbReference type="Gene3D" id="1.10.10.10">
    <property type="entry name" value="Winged helix-like DNA-binding domain superfamily/Winged helix DNA-binding domain"/>
    <property type="match status" value="1"/>
</dbReference>